<accession>A0A1M7EY34</accession>
<gene>
    <name evidence="1" type="ORF">SAMN05444389_102385</name>
</gene>
<sequence length="162" mass="18093">MDSFARFIPDGAELDARAIRAAGLAARPFPELAIPAEIAAVGRLVGAEQAELWSCQYQREPLHLAGLSLDEAGRQSFALGYESVLVAFEAARTYIWQPLEHEFFVIFAPQPTLEAIRSAGIFAYDFHDYAREDYFKGKRSDYLVEMGRRYTIAGRDPQGDDA</sequence>
<name>A0A1M7EY34_9RHOB</name>
<dbReference type="EMBL" id="FRCK01000002">
    <property type="protein sequence ID" value="SHL96359.1"/>
    <property type="molecule type" value="Genomic_DNA"/>
</dbReference>
<dbReference type="RefSeq" id="WP_073063195.1">
    <property type="nucleotide sequence ID" value="NZ_FRCK01000002.1"/>
</dbReference>
<dbReference type="AlphaFoldDB" id="A0A1M7EY34"/>
<evidence type="ECO:0000313" key="2">
    <source>
        <dbReference type="Proteomes" id="UP000184444"/>
    </source>
</evidence>
<dbReference type="Proteomes" id="UP000184444">
    <property type="component" value="Unassembled WGS sequence"/>
</dbReference>
<dbReference type="STRING" id="53463.SAMN05444389_102385"/>
<dbReference type="OrthoDB" id="7861378at2"/>
<proteinExistence type="predicted"/>
<organism evidence="1 2">
    <name type="scientific">Paracoccus solventivorans</name>
    <dbReference type="NCBI Taxonomy" id="53463"/>
    <lineage>
        <taxon>Bacteria</taxon>
        <taxon>Pseudomonadati</taxon>
        <taxon>Pseudomonadota</taxon>
        <taxon>Alphaproteobacteria</taxon>
        <taxon>Rhodobacterales</taxon>
        <taxon>Paracoccaceae</taxon>
        <taxon>Paracoccus</taxon>
    </lineage>
</organism>
<protein>
    <submittedName>
        <fullName evidence="1">Uncharacterized protein</fullName>
    </submittedName>
</protein>
<evidence type="ECO:0000313" key="1">
    <source>
        <dbReference type="EMBL" id="SHL96359.1"/>
    </source>
</evidence>
<keyword evidence="2" id="KW-1185">Reference proteome</keyword>
<reference evidence="2" key="1">
    <citation type="submission" date="2016-11" db="EMBL/GenBank/DDBJ databases">
        <authorList>
            <person name="Varghese N."/>
            <person name="Submissions S."/>
        </authorList>
    </citation>
    <scope>NUCLEOTIDE SEQUENCE [LARGE SCALE GENOMIC DNA]</scope>
    <source>
        <strain evidence="2">DSM 6637</strain>
    </source>
</reference>